<dbReference type="AlphaFoldDB" id="A0A430AJU4"/>
<evidence type="ECO:0000313" key="4">
    <source>
        <dbReference type="Proteomes" id="UP000288669"/>
    </source>
</evidence>
<dbReference type="InterPro" id="IPR029039">
    <property type="entry name" value="Flavoprotein-like_sf"/>
</dbReference>
<name>A0A430AJU4_9ENTE</name>
<protein>
    <recommendedName>
        <fullName evidence="2">Flavodoxin-like fold domain-containing protein</fullName>
    </recommendedName>
</protein>
<dbReference type="Pfam" id="PF02525">
    <property type="entry name" value="Flavodoxin_2"/>
    <property type="match status" value="1"/>
</dbReference>
<dbReference type="GO" id="GO:0010181">
    <property type="term" value="F:FMN binding"/>
    <property type="evidence" value="ECO:0007669"/>
    <property type="project" value="TreeGrafter"/>
</dbReference>
<dbReference type="PANTHER" id="PTHR47307:SF1">
    <property type="entry name" value="GLUTATHIONE-REGULATED POTASSIUM-EFFLUX SYSTEM ANCILLARY PROTEIN KEFG"/>
    <property type="match status" value="1"/>
</dbReference>
<reference evidence="3 4" key="1">
    <citation type="submission" date="2017-05" db="EMBL/GenBank/DDBJ databases">
        <title>Vagococcus spp. assemblies.</title>
        <authorList>
            <person name="Gulvik C.A."/>
        </authorList>
    </citation>
    <scope>NUCLEOTIDE SEQUENCE [LARGE SCALE GENOMIC DNA]</scope>
    <source>
        <strain evidence="3 4">DSM 24756</strain>
    </source>
</reference>
<dbReference type="OrthoDB" id="9798454at2"/>
<gene>
    <name evidence="3" type="ORF">CBF30_03850</name>
</gene>
<feature type="domain" description="Flavodoxin-like fold" evidence="2">
    <location>
        <begin position="3"/>
        <end position="163"/>
    </location>
</feature>
<sequence length="224" mass="26377">MNMKTLIIVSHPNVQDSTTQSFLKKSAALEEVTWHHLENNYTYTTIDSVKERNLLVQHDRIILQFPLYWYSAPAMLKQWMDVVLSEKLSLRGKEFGLVVTIGVKEKAYQAGGSEQFTLSELLRPFQAIARHFQMIFLPVFTISKFSYMTEEAYKKLLIDYRQYVSIDFPETFAKKEAWFLDRLNEVKEKASQPEHLVLLEEISRSFTHNQETLEELVWTLEEMK</sequence>
<comment type="caution">
    <text evidence="3">The sequence shown here is derived from an EMBL/GenBank/DDBJ whole genome shotgun (WGS) entry which is preliminary data.</text>
</comment>
<dbReference type="InterPro" id="IPR003680">
    <property type="entry name" value="Flavodoxin_fold"/>
</dbReference>
<keyword evidence="4" id="KW-1185">Reference proteome</keyword>
<accession>A0A430AJU4</accession>
<proteinExistence type="predicted"/>
<dbReference type="SUPFAM" id="SSF52218">
    <property type="entry name" value="Flavoproteins"/>
    <property type="match status" value="1"/>
</dbReference>
<dbReference type="EMBL" id="NGJZ01000001">
    <property type="protein sequence ID" value="RSU08382.1"/>
    <property type="molecule type" value="Genomic_DNA"/>
</dbReference>
<evidence type="ECO:0000313" key="3">
    <source>
        <dbReference type="EMBL" id="RSU08382.1"/>
    </source>
</evidence>
<dbReference type="InterPro" id="IPR046980">
    <property type="entry name" value="KefG/KefF"/>
</dbReference>
<dbReference type="Proteomes" id="UP000288669">
    <property type="component" value="Unassembled WGS sequence"/>
</dbReference>
<dbReference type="GO" id="GO:0009055">
    <property type="term" value="F:electron transfer activity"/>
    <property type="evidence" value="ECO:0007669"/>
    <property type="project" value="TreeGrafter"/>
</dbReference>
<keyword evidence="1" id="KW-0560">Oxidoreductase</keyword>
<dbReference type="GO" id="GO:0003955">
    <property type="term" value="F:NAD(P)H dehydrogenase (quinone) activity"/>
    <property type="evidence" value="ECO:0007669"/>
    <property type="project" value="TreeGrafter"/>
</dbReference>
<organism evidence="3 4">
    <name type="scientific">Vagococcus entomophilus</name>
    <dbReference type="NCBI Taxonomy" id="1160095"/>
    <lineage>
        <taxon>Bacteria</taxon>
        <taxon>Bacillati</taxon>
        <taxon>Bacillota</taxon>
        <taxon>Bacilli</taxon>
        <taxon>Lactobacillales</taxon>
        <taxon>Enterococcaceae</taxon>
        <taxon>Vagococcus</taxon>
    </lineage>
</organism>
<dbReference type="Gene3D" id="3.40.50.360">
    <property type="match status" value="1"/>
</dbReference>
<evidence type="ECO:0000256" key="1">
    <source>
        <dbReference type="ARBA" id="ARBA00023002"/>
    </source>
</evidence>
<evidence type="ECO:0000259" key="2">
    <source>
        <dbReference type="Pfam" id="PF02525"/>
    </source>
</evidence>
<dbReference type="PANTHER" id="PTHR47307">
    <property type="entry name" value="GLUTATHIONE-REGULATED POTASSIUM-EFFLUX SYSTEM ANCILLARY PROTEIN KEFG"/>
    <property type="match status" value="1"/>
</dbReference>